<dbReference type="InterPro" id="IPR006062">
    <property type="entry name" value="His_biosynth"/>
</dbReference>
<dbReference type="Pfam" id="PF00977">
    <property type="entry name" value="His_biosynth"/>
    <property type="match status" value="1"/>
</dbReference>
<dbReference type="InterPro" id="IPR013785">
    <property type="entry name" value="Aldolase_TIM"/>
</dbReference>
<dbReference type="Proteomes" id="UP001254848">
    <property type="component" value="Unassembled WGS sequence"/>
</dbReference>
<gene>
    <name evidence="16" type="ORF">Q4T40_21730</name>
</gene>
<dbReference type="SUPFAM" id="SSF51366">
    <property type="entry name" value="Ribulose-phoshate binding barrel"/>
    <property type="match status" value="1"/>
</dbReference>
<dbReference type="EC" id="4.3.2.10" evidence="4"/>
<evidence type="ECO:0000313" key="16">
    <source>
        <dbReference type="EMBL" id="MDT8903860.1"/>
    </source>
</evidence>
<dbReference type="NCBIfam" id="NF038364">
    <property type="entry name" value="AglZ_HisF2_fam"/>
    <property type="match status" value="1"/>
</dbReference>
<evidence type="ECO:0000256" key="4">
    <source>
        <dbReference type="ARBA" id="ARBA00012809"/>
    </source>
</evidence>
<accession>A0ABU3P4B4</accession>
<keyword evidence="17" id="KW-1185">Reference proteome</keyword>
<name>A0ABU3P4B4_9FIRM</name>
<comment type="pathway">
    <text evidence="1">Amino-acid biosynthesis; L-histidine biosynthesis; L-histidine from 5-phospho-alpha-D-ribose 1-diphosphate: step 5/9.</text>
</comment>
<evidence type="ECO:0000256" key="3">
    <source>
        <dbReference type="ARBA" id="ARBA00011152"/>
    </source>
</evidence>
<organism evidence="16 17">
    <name type="scientific">Anaeroselena agilis</name>
    <dbReference type="NCBI Taxonomy" id="3063788"/>
    <lineage>
        <taxon>Bacteria</taxon>
        <taxon>Bacillati</taxon>
        <taxon>Bacillota</taxon>
        <taxon>Negativicutes</taxon>
        <taxon>Acetonemataceae</taxon>
        <taxon>Anaeroselena</taxon>
    </lineage>
</organism>
<dbReference type="RefSeq" id="WP_413782302.1">
    <property type="nucleotide sequence ID" value="NZ_JAUOZS010000001.1"/>
</dbReference>
<evidence type="ECO:0000256" key="12">
    <source>
        <dbReference type="ARBA" id="ARBA00031409"/>
    </source>
</evidence>
<dbReference type="InterPro" id="IPR020021">
    <property type="entry name" value="Glycosyl_amidation-assoc_WbuZ"/>
</dbReference>
<evidence type="ECO:0000256" key="10">
    <source>
        <dbReference type="ARBA" id="ARBA00025475"/>
    </source>
</evidence>
<evidence type="ECO:0000256" key="11">
    <source>
        <dbReference type="ARBA" id="ARBA00030264"/>
    </source>
</evidence>
<dbReference type="CDD" id="cd04731">
    <property type="entry name" value="HisF"/>
    <property type="match status" value="1"/>
</dbReference>
<evidence type="ECO:0000256" key="1">
    <source>
        <dbReference type="ARBA" id="ARBA00005091"/>
    </source>
</evidence>
<reference evidence="16 17" key="1">
    <citation type="submission" date="2023-07" db="EMBL/GenBank/DDBJ databases">
        <title>The novel representative of Negativicutes class, Anaeroselena agilis gen. nov. sp. nov.</title>
        <authorList>
            <person name="Prokofeva M.I."/>
            <person name="Elcheninov A.G."/>
            <person name="Klyukina A."/>
            <person name="Kublanov I.V."/>
            <person name="Frolov E.N."/>
            <person name="Podosokorskaya O.A."/>
        </authorList>
    </citation>
    <scope>NUCLEOTIDE SEQUENCE [LARGE SCALE GENOMIC DNA]</scope>
    <source>
        <strain evidence="16 17">4137-cl</strain>
    </source>
</reference>
<evidence type="ECO:0000313" key="17">
    <source>
        <dbReference type="Proteomes" id="UP001254848"/>
    </source>
</evidence>
<keyword evidence="6" id="KW-0963">Cytoplasm</keyword>
<protein>
    <recommendedName>
        <fullName evidence="5">Imidazole glycerol phosphate synthase subunit HisF</fullName>
        <ecNumber evidence="4">4.3.2.10</ecNumber>
    </recommendedName>
    <alternativeName>
        <fullName evidence="11">IGP synthase cyclase subunit</fullName>
    </alternativeName>
    <alternativeName>
        <fullName evidence="12">IGP synthase subunit HisF</fullName>
    </alternativeName>
    <alternativeName>
        <fullName evidence="13">ImGP synthase subunit HisF</fullName>
    </alternativeName>
</protein>
<keyword evidence="8 15" id="KW-0368">Histidine biosynthesis</keyword>
<proteinExistence type="inferred from homology"/>
<dbReference type="InterPro" id="IPR011060">
    <property type="entry name" value="RibuloseP-bd_barrel"/>
</dbReference>
<comment type="catalytic activity">
    <reaction evidence="14">
        <text>5-[(5-phospho-1-deoxy-D-ribulos-1-ylimino)methylamino]-1-(5-phospho-beta-D-ribosyl)imidazole-4-carboxamide + L-glutamine = D-erythro-1-(imidazol-4-yl)glycerol 3-phosphate + 5-amino-1-(5-phospho-beta-D-ribosyl)imidazole-4-carboxamide + L-glutamate + H(+)</text>
        <dbReference type="Rhea" id="RHEA:24793"/>
        <dbReference type="ChEBI" id="CHEBI:15378"/>
        <dbReference type="ChEBI" id="CHEBI:29985"/>
        <dbReference type="ChEBI" id="CHEBI:58278"/>
        <dbReference type="ChEBI" id="CHEBI:58359"/>
        <dbReference type="ChEBI" id="CHEBI:58475"/>
        <dbReference type="ChEBI" id="CHEBI:58525"/>
        <dbReference type="EC" id="4.3.2.10"/>
    </reaction>
</comment>
<comment type="function">
    <text evidence="10">IGPS catalyzes the conversion of PRFAR and glutamine to IGP, AICAR and glutamate. The HisF subunit catalyzes the cyclization activity that produces IGP and AICAR from PRFAR using the ammonia provided by the HisH subunit.</text>
</comment>
<evidence type="ECO:0000256" key="6">
    <source>
        <dbReference type="ARBA" id="ARBA00022490"/>
    </source>
</evidence>
<evidence type="ECO:0000256" key="2">
    <source>
        <dbReference type="ARBA" id="ARBA00009667"/>
    </source>
</evidence>
<dbReference type="Gene3D" id="3.20.20.70">
    <property type="entry name" value="Aldolase class I"/>
    <property type="match status" value="1"/>
</dbReference>
<keyword evidence="7 15" id="KW-0028">Amino-acid biosynthesis</keyword>
<sequence>MFRPRVIPCLLLMNSGLVKTIKFQNPQYVGDPINAVKIFNEKSVDELILLDITASMENRKPALNQLSRICSEAFMPLCYGGGVSTLEDISSILSVGFEKVSINNKAIYTPEFISAASSTFGSQSIVVSIDVKKDFWGRYSVAGQRGTKALKLNPVLWAQEVERRGAGELFVNSVDRDGTGIGYDYSLIKMIAEAVDIPVIACGGAGKVNDFTRAIKESGASAVSAGSMFVFHGKHRAVLITFPSEEELKQAFL</sequence>
<evidence type="ECO:0000256" key="15">
    <source>
        <dbReference type="RuleBase" id="RU003657"/>
    </source>
</evidence>
<dbReference type="NCBIfam" id="TIGR03572">
    <property type="entry name" value="WbuZ"/>
    <property type="match status" value="1"/>
</dbReference>
<dbReference type="PANTHER" id="PTHR21235:SF2">
    <property type="entry name" value="IMIDAZOLE GLYCEROL PHOSPHATE SYNTHASE HISHF"/>
    <property type="match status" value="1"/>
</dbReference>
<dbReference type="PANTHER" id="PTHR21235">
    <property type="entry name" value="IMIDAZOLE GLYCEROL PHOSPHATE SYNTHASE SUBUNIT HISF/H IGP SYNTHASE SUBUNIT HISF/H"/>
    <property type="match status" value="1"/>
</dbReference>
<comment type="similarity">
    <text evidence="2 15">Belongs to the HisA/HisF family.</text>
</comment>
<evidence type="ECO:0000256" key="9">
    <source>
        <dbReference type="ARBA" id="ARBA00023239"/>
    </source>
</evidence>
<evidence type="ECO:0000256" key="14">
    <source>
        <dbReference type="ARBA" id="ARBA00047838"/>
    </source>
</evidence>
<evidence type="ECO:0000256" key="13">
    <source>
        <dbReference type="ARBA" id="ARBA00032401"/>
    </source>
</evidence>
<comment type="caution">
    <text evidence="16">The sequence shown here is derived from an EMBL/GenBank/DDBJ whole genome shotgun (WGS) entry which is preliminary data.</text>
</comment>
<dbReference type="InterPro" id="IPR004651">
    <property type="entry name" value="HisF"/>
</dbReference>
<comment type="subunit">
    <text evidence="3">Heterodimer of HisH and HisF.</text>
</comment>
<keyword evidence="9" id="KW-0456">Lyase</keyword>
<evidence type="ECO:0000256" key="7">
    <source>
        <dbReference type="ARBA" id="ARBA00022605"/>
    </source>
</evidence>
<dbReference type="EMBL" id="JAUOZS010000001">
    <property type="protein sequence ID" value="MDT8903860.1"/>
    <property type="molecule type" value="Genomic_DNA"/>
</dbReference>
<evidence type="ECO:0000256" key="5">
    <source>
        <dbReference type="ARBA" id="ARBA00016318"/>
    </source>
</evidence>
<evidence type="ECO:0000256" key="8">
    <source>
        <dbReference type="ARBA" id="ARBA00023102"/>
    </source>
</evidence>
<dbReference type="InterPro" id="IPR050064">
    <property type="entry name" value="IGPS_HisA/HisF"/>
</dbReference>